<keyword evidence="3" id="KW-1185">Reference proteome</keyword>
<feature type="compositionally biased region" description="Low complexity" evidence="1">
    <location>
        <begin position="25"/>
        <end position="38"/>
    </location>
</feature>
<organism evidence="2 3">
    <name type="scientific">Bifidobacterium castoris</name>
    <dbReference type="NCBI Taxonomy" id="2306972"/>
    <lineage>
        <taxon>Bacteria</taxon>
        <taxon>Bacillati</taxon>
        <taxon>Actinomycetota</taxon>
        <taxon>Actinomycetes</taxon>
        <taxon>Bifidobacteriales</taxon>
        <taxon>Bifidobacteriaceae</taxon>
        <taxon>Bifidobacterium</taxon>
    </lineage>
</organism>
<evidence type="ECO:0000313" key="3">
    <source>
        <dbReference type="Proteomes" id="UP000288052"/>
    </source>
</evidence>
<accession>A0A430F6P2</accession>
<feature type="region of interest" description="Disordered" evidence="1">
    <location>
        <begin position="11"/>
        <end position="47"/>
    </location>
</feature>
<proteinExistence type="predicted"/>
<evidence type="ECO:0000313" key="2">
    <source>
        <dbReference type="EMBL" id="RSX47936.1"/>
    </source>
</evidence>
<gene>
    <name evidence="2" type="ORF">D2E22_1223</name>
</gene>
<dbReference type="EMBL" id="QXGI01000004">
    <property type="protein sequence ID" value="RSX47936.1"/>
    <property type="molecule type" value="Genomic_DNA"/>
</dbReference>
<name>A0A430F6P2_9BIFI</name>
<sequence>MGWGQTYRIAADGDGTHGNGCSVRAGGFPAGDAFGDNGTTKQQDSVGPALTEDQLKLFNETMDQWQRKNDGTLVESMGPTLLEGSTMNVSSKEYHAGDAYEIGVWCMGHGSVKAK</sequence>
<comment type="caution">
    <text evidence="2">The sequence shown here is derived from an EMBL/GenBank/DDBJ whole genome shotgun (WGS) entry which is preliminary data.</text>
</comment>
<evidence type="ECO:0000256" key="1">
    <source>
        <dbReference type="SAM" id="MobiDB-lite"/>
    </source>
</evidence>
<protein>
    <submittedName>
        <fullName evidence="2">Uncharacterized protein</fullName>
    </submittedName>
</protein>
<dbReference type="AlphaFoldDB" id="A0A430F6P2"/>
<reference evidence="2 3" key="1">
    <citation type="submission" date="2018-09" db="EMBL/GenBank/DDBJ databases">
        <title>Characterization of the phylogenetic diversity of five novel species belonging to the genus Bifidobacterium.</title>
        <authorList>
            <person name="Lugli G.A."/>
            <person name="Duranti S."/>
            <person name="Milani C."/>
        </authorList>
    </citation>
    <scope>NUCLEOTIDE SEQUENCE [LARGE SCALE GENOMIC DNA]</scope>
    <source>
        <strain evidence="2 3">2020B</strain>
    </source>
</reference>
<dbReference type="Proteomes" id="UP000288052">
    <property type="component" value="Unassembled WGS sequence"/>
</dbReference>